<organism evidence="5 6">
    <name type="scientific">Paraconexibacter algicola</name>
    <dbReference type="NCBI Taxonomy" id="2133960"/>
    <lineage>
        <taxon>Bacteria</taxon>
        <taxon>Bacillati</taxon>
        <taxon>Actinomycetota</taxon>
        <taxon>Thermoleophilia</taxon>
        <taxon>Solirubrobacterales</taxon>
        <taxon>Paraconexibacteraceae</taxon>
        <taxon>Paraconexibacter</taxon>
    </lineage>
</organism>
<comment type="caution">
    <text evidence="5">The sequence shown here is derived from an EMBL/GenBank/DDBJ whole genome shotgun (WGS) entry which is preliminary data.</text>
</comment>
<gene>
    <name evidence="5" type="ORF">C7Y72_00195</name>
</gene>
<dbReference type="InterPro" id="IPR001647">
    <property type="entry name" value="HTH_TetR"/>
</dbReference>
<dbReference type="SUPFAM" id="SSF46689">
    <property type="entry name" value="Homeodomain-like"/>
    <property type="match status" value="1"/>
</dbReference>
<feature type="compositionally biased region" description="Polar residues" evidence="3">
    <location>
        <begin position="1"/>
        <end position="11"/>
    </location>
</feature>
<feature type="region of interest" description="Disordered" evidence="3">
    <location>
        <begin position="1"/>
        <end position="20"/>
    </location>
</feature>
<feature type="DNA-binding region" description="H-T-H motif" evidence="2">
    <location>
        <begin position="40"/>
        <end position="59"/>
    </location>
</feature>
<proteinExistence type="predicted"/>
<evidence type="ECO:0000313" key="6">
    <source>
        <dbReference type="Proteomes" id="UP000240739"/>
    </source>
</evidence>
<keyword evidence="6" id="KW-1185">Reference proteome</keyword>
<reference evidence="5 6" key="1">
    <citation type="submission" date="2018-03" db="EMBL/GenBank/DDBJ databases">
        <title>Aquarubrobacter algicola gen. nov., sp. nov., a novel actinobacterium isolated from shallow eutrophic lake during the end of cyanobacterial harmful algal blooms.</title>
        <authorList>
            <person name="Chun S.J."/>
        </authorList>
    </citation>
    <scope>NUCLEOTIDE SEQUENCE [LARGE SCALE GENOMIC DNA]</scope>
    <source>
        <strain evidence="5 6">Seoho-28</strain>
    </source>
</reference>
<dbReference type="Pfam" id="PF00440">
    <property type="entry name" value="TetR_N"/>
    <property type="match status" value="1"/>
</dbReference>
<dbReference type="PANTHER" id="PTHR43479">
    <property type="entry name" value="ACREF/ENVCD OPERON REPRESSOR-RELATED"/>
    <property type="match status" value="1"/>
</dbReference>
<dbReference type="Gene3D" id="1.10.357.10">
    <property type="entry name" value="Tetracycline Repressor, domain 2"/>
    <property type="match status" value="1"/>
</dbReference>
<accession>A0A2T4UG13</accession>
<evidence type="ECO:0000313" key="5">
    <source>
        <dbReference type="EMBL" id="PTL58181.1"/>
    </source>
</evidence>
<dbReference type="EMBL" id="PYYB01000001">
    <property type="protein sequence ID" value="PTL58181.1"/>
    <property type="molecule type" value="Genomic_DNA"/>
</dbReference>
<dbReference type="Proteomes" id="UP000240739">
    <property type="component" value="Unassembled WGS sequence"/>
</dbReference>
<evidence type="ECO:0000256" key="2">
    <source>
        <dbReference type="PROSITE-ProRule" id="PRU00335"/>
    </source>
</evidence>
<dbReference type="InterPro" id="IPR009057">
    <property type="entry name" value="Homeodomain-like_sf"/>
</dbReference>
<protein>
    <submittedName>
        <fullName evidence="5">TetR/AcrR family transcriptional regulator</fullName>
    </submittedName>
</protein>
<keyword evidence="1 2" id="KW-0238">DNA-binding</keyword>
<dbReference type="AlphaFoldDB" id="A0A2T4UG13"/>
<dbReference type="PRINTS" id="PR00455">
    <property type="entry name" value="HTHTETR"/>
</dbReference>
<dbReference type="RefSeq" id="WP_107566619.1">
    <property type="nucleotide sequence ID" value="NZ_PYYB01000001.1"/>
</dbReference>
<dbReference type="PANTHER" id="PTHR43479:SF11">
    <property type="entry name" value="ACREF_ENVCD OPERON REPRESSOR-RELATED"/>
    <property type="match status" value="1"/>
</dbReference>
<evidence type="ECO:0000259" key="4">
    <source>
        <dbReference type="PROSITE" id="PS50977"/>
    </source>
</evidence>
<dbReference type="GO" id="GO:0003677">
    <property type="term" value="F:DNA binding"/>
    <property type="evidence" value="ECO:0007669"/>
    <property type="project" value="UniProtKB-UniRule"/>
</dbReference>
<feature type="domain" description="HTH tetR-type" evidence="4">
    <location>
        <begin position="17"/>
        <end position="77"/>
    </location>
</feature>
<name>A0A2T4UG13_9ACTN</name>
<dbReference type="InterPro" id="IPR049513">
    <property type="entry name" value="TetR_C_40"/>
</dbReference>
<evidence type="ECO:0000256" key="1">
    <source>
        <dbReference type="ARBA" id="ARBA00023125"/>
    </source>
</evidence>
<evidence type="ECO:0000256" key="3">
    <source>
        <dbReference type="SAM" id="MobiDB-lite"/>
    </source>
</evidence>
<dbReference type="OrthoDB" id="5112469at2"/>
<sequence>MAKTPSRSRTSQADRRERTRRSLLDAGRRLIADKGVAGLRISEITTEADVALGSFYNYFDTKEDLVDAVVGDTLANVATALSTKETEDQDSAEVVATAIQRFVAIAYEDPDFAQLLVHLNHSEEVMLGSVSPPATAAVVDGLESGRFKLEPEAVDIVVTTILGGALSLMRAIVMGRVGPGAELVYAEHALRMLGLAPARARQVVQRIA</sequence>
<dbReference type="InterPro" id="IPR050624">
    <property type="entry name" value="HTH-type_Tx_Regulator"/>
</dbReference>
<dbReference type="Pfam" id="PF21306">
    <property type="entry name" value="TetR_C_40"/>
    <property type="match status" value="1"/>
</dbReference>
<dbReference type="PROSITE" id="PS50977">
    <property type="entry name" value="HTH_TETR_2"/>
    <property type="match status" value="1"/>
</dbReference>